<dbReference type="AlphaFoldDB" id="A0A2B7Z0X9"/>
<feature type="region of interest" description="Disordered" evidence="1">
    <location>
        <begin position="99"/>
        <end position="192"/>
    </location>
</feature>
<feature type="signal peptide" evidence="2">
    <location>
        <begin position="1"/>
        <end position="18"/>
    </location>
</feature>
<proteinExistence type="predicted"/>
<feature type="region of interest" description="Disordered" evidence="1">
    <location>
        <begin position="324"/>
        <end position="372"/>
    </location>
</feature>
<evidence type="ECO:0000256" key="1">
    <source>
        <dbReference type="SAM" id="MobiDB-lite"/>
    </source>
</evidence>
<feature type="compositionally biased region" description="Polar residues" evidence="1">
    <location>
        <begin position="260"/>
        <end position="270"/>
    </location>
</feature>
<protein>
    <submittedName>
        <fullName evidence="3">Uncharacterized protein</fullName>
    </submittedName>
</protein>
<evidence type="ECO:0000256" key="2">
    <source>
        <dbReference type="SAM" id="SignalP"/>
    </source>
</evidence>
<feature type="chain" id="PRO_5012721997" evidence="2">
    <location>
        <begin position="19"/>
        <end position="372"/>
    </location>
</feature>
<evidence type="ECO:0000313" key="4">
    <source>
        <dbReference type="Proteomes" id="UP000224634"/>
    </source>
</evidence>
<gene>
    <name evidence="3" type="ORF">AJ80_00828</name>
</gene>
<feature type="compositionally biased region" description="Low complexity" evidence="1">
    <location>
        <begin position="99"/>
        <end position="117"/>
    </location>
</feature>
<keyword evidence="4" id="KW-1185">Reference proteome</keyword>
<evidence type="ECO:0000313" key="3">
    <source>
        <dbReference type="EMBL" id="PGH27586.1"/>
    </source>
</evidence>
<dbReference type="Proteomes" id="UP000224634">
    <property type="component" value="Unassembled WGS sequence"/>
</dbReference>
<sequence length="372" mass="37987">MLIEYYSIAILFALGVYAGPIPPRPQRRSPAPHTVSPPSYNIPWNPTDAKAPTEPLLDPIFEEPPDINTPDSKVVVCMLVAGQGDDAQPSKICVTPFPDSPSATTAAAEASQTTPAPVDSRALPLLNPSDGAGAVMSEGRNTKPCSRRASVLGTADTPSSTNIPGVARPTNAPPFPSPTPTAASRKPCNRPSPSRLPIIAISSILPNISPTPINPVQAPDEPAFITTVVQVVTSRAVTSCMLRTAPTAMGTAAASDMQPPISNSTISSPESDGPGTRFPPSPTAPFSSPLVVTTASELLSSPSQTAVPTTTRADIIPISALTAQPSATTAGSDSSSPSVDDDDGGIRVIPVTVSAPIATDSSLPEATSVSGP</sequence>
<name>A0A2B7Z0X9_POLH7</name>
<keyword evidence="2" id="KW-0732">Signal</keyword>
<organism evidence="3 4">
    <name type="scientific">Polytolypa hystricis (strain UAMH7299)</name>
    <dbReference type="NCBI Taxonomy" id="1447883"/>
    <lineage>
        <taxon>Eukaryota</taxon>
        <taxon>Fungi</taxon>
        <taxon>Dikarya</taxon>
        <taxon>Ascomycota</taxon>
        <taxon>Pezizomycotina</taxon>
        <taxon>Eurotiomycetes</taxon>
        <taxon>Eurotiomycetidae</taxon>
        <taxon>Onygenales</taxon>
        <taxon>Onygenales incertae sedis</taxon>
        <taxon>Polytolypa</taxon>
    </lineage>
</organism>
<comment type="caution">
    <text evidence="3">The sequence shown here is derived from an EMBL/GenBank/DDBJ whole genome shotgun (WGS) entry which is preliminary data.</text>
</comment>
<accession>A0A2B7Z0X9</accession>
<reference evidence="3 4" key="1">
    <citation type="submission" date="2017-10" db="EMBL/GenBank/DDBJ databases">
        <title>Comparative genomics in systemic dimorphic fungi from Ajellomycetaceae.</title>
        <authorList>
            <person name="Munoz J.F."/>
            <person name="Mcewen J.G."/>
            <person name="Clay O.K."/>
            <person name="Cuomo C.A."/>
        </authorList>
    </citation>
    <scope>NUCLEOTIDE SEQUENCE [LARGE SCALE GENOMIC DNA]</scope>
    <source>
        <strain evidence="3 4">UAMH7299</strain>
    </source>
</reference>
<feature type="compositionally biased region" description="Polar residues" evidence="1">
    <location>
        <begin position="359"/>
        <end position="372"/>
    </location>
</feature>
<dbReference type="EMBL" id="PDNA01000006">
    <property type="protein sequence ID" value="PGH27586.1"/>
    <property type="molecule type" value="Genomic_DNA"/>
</dbReference>
<feature type="region of interest" description="Disordered" evidence="1">
    <location>
        <begin position="250"/>
        <end position="287"/>
    </location>
</feature>